<evidence type="ECO:0000256" key="1">
    <source>
        <dbReference type="ARBA" id="ARBA00005417"/>
    </source>
</evidence>
<dbReference type="InterPro" id="IPR003439">
    <property type="entry name" value="ABC_transporter-like_ATP-bd"/>
</dbReference>
<reference evidence="6" key="2">
    <citation type="journal article" date="2024" name="Antonie Van Leeuwenhoek">
        <title>Roseihalotalea indica gen. nov., sp. nov., a halophilic Bacteroidetes from mesopelagic Southwest Indian Ocean with higher carbohydrate metabolic potential.</title>
        <authorList>
            <person name="Chen B."/>
            <person name="Zhang M."/>
            <person name="Lin D."/>
            <person name="Ye J."/>
            <person name="Tang K."/>
        </authorList>
    </citation>
    <scope>NUCLEOTIDE SEQUENCE</scope>
    <source>
        <strain evidence="6">TK19036</strain>
    </source>
</reference>
<comment type="similarity">
    <text evidence="1">Belongs to the ABC transporter superfamily.</text>
</comment>
<dbReference type="GO" id="GO:0016887">
    <property type="term" value="F:ATP hydrolysis activity"/>
    <property type="evidence" value="ECO:0007669"/>
    <property type="project" value="InterPro"/>
</dbReference>
<protein>
    <submittedName>
        <fullName evidence="6">ABC transporter ATP-binding protein</fullName>
    </submittedName>
</protein>
<dbReference type="InterPro" id="IPR027417">
    <property type="entry name" value="P-loop_NTPase"/>
</dbReference>
<dbReference type="AlphaFoldDB" id="A0AA49GQM9"/>
<name>A0AA49GQM9_9BACT</name>
<keyword evidence="4 6" id="KW-0067">ATP-binding</keyword>
<evidence type="ECO:0000256" key="4">
    <source>
        <dbReference type="ARBA" id="ARBA00022840"/>
    </source>
</evidence>
<proteinExistence type="inferred from homology"/>
<dbReference type="PANTHER" id="PTHR43335:SF4">
    <property type="entry name" value="ABC TRANSPORTER, ATP-BINDING PROTEIN"/>
    <property type="match status" value="1"/>
</dbReference>
<reference evidence="6" key="1">
    <citation type="journal article" date="2023" name="Comput. Struct. Biotechnol. J.">
        <title>Discovery of a novel marine Bacteroidetes with a rich repertoire of carbohydrate-active enzymes.</title>
        <authorList>
            <person name="Chen B."/>
            <person name="Liu G."/>
            <person name="Chen Q."/>
            <person name="Wang H."/>
            <person name="Liu L."/>
            <person name="Tang K."/>
        </authorList>
    </citation>
    <scope>NUCLEOTIDE SEQUENCE</scope>
    <source>
        <strain evidence="6">TK19036</strain>
    </source>
</reference>
<keyword evidence="3" id="KW-0547">Nucleotide-binding</keyword>
<dbReference type="SMART" id="SM00382">
    <property type="entry name" value="AAA"/>
    <property type="match status" value="1"/>
</dbReference>
<evidence type="ECO:0000256" key="3">
    <source>
        <dbReference type="ARBA" id="ARBA00022741"/>
    </source>
</evidence>
<dbReference type="Gene3D" id="3.40.50.300">
    <property type="entry name" value="P-loop containing nucleotide triphosphate hydrolases"/>
    <property type="match status" value="1"/>
</dbReference>
<organism evidence="6">
    <name type="scientific">Roseihalotalea indica</name>
    <dbReference type="NCBI Taxonomy" id="2867963"/>
    <lineage>
        <taxon>Bacteria</taxon>
        <taxon>Pseudomonadati</taxon>
        <taxon>Bacteroidota</taxon>
        <taxon>Cytophagia</taxon>
        <taxon>Cytophagales</taxon>
        <taxon>Catalimonadaceae</taxon>
        <taxon>Roseihalotalea</taxon>
    </lineage>
</organism>
<feature type="domain" description="ABC transporter" evidence="5">
    <location>
        <begin position="4"/>
        <end position="231"/>
    </location>
</feature>
<gene>
    <name evidence="6" type="ORF">K4G66_29865</name>
</gene>
<accession>A0AA49GQM9</accession>
<dbReference type="GO" id="GO:0005524">
    <property type="term" value="F:ATP binding"/>
    <property type="evidence" value="ECO:0007669"/>
    <property type="project" value="UniProtKB-KW"/>
</dbReference>
<keyword evidence="2" id="KW-0813">Transport</keyword>
<dbReference type="PANTHER" id="PTHR43335">
    <property type="entry name" value="ABC TRANSPORTER, ATP-BINDING PROTEIN"/>
    <property type="match status" value="1"/>
</dbReference>
<sequence>MNILETNHISFAFGKTPVIDEVSLSVPEGAAYGFLGENGTGKSTTLKLLMGLLAPKQGEVRAFGQPMHRHAYKLHQRMGALIEDPPLYPHLSGWENLEVTARYRNLPTKRIDEVLDLVRLRPNAHRKVRGYSTGMKQRLGIALALLSDPDILILDEPTNGLDPQGIIDIRQLIQQLHRQEGKTIVMSSHLLHEVESICTHVGILHQKKLIFQGAVDALKATQRTNELTMHLEVEAPEKALQTLLPFYPAQRIAETVSVQLTNREQVSPMIDLLRQANIAIYAVTPAEVRLEDLYLQLTHEQLPA</sequence>
<dbReference type="Pfam" id="PF00005">
    <property type="entry name" value="ABC_tran"/>
    <property type="match status" value="1"/>
</dbReference>
<evidence type="ECO:0000259" key="5">
    <source>
        <dbReference type="PROSITE" id="PS50893"/>
    </source>
</evidence>
<evidence type="ECO:0000313" key="6">
    <source>
        <dbReference type="EMBL" id="WKN36571.1"/>
    </source>
</evidence>
<dbReference type="EMBL" id="CP120682">
    <property type="protein sequence ID" value="WKN36571.1"/>
    <property type="molecule type" value="Genomic_DNA"/>
</dbReference>
<dbReference type="PROSITE" id="PS50893">
    <property type="entry name" value="ABC_TRANSPORTER_2"/>
    <property type="match status" value="1"/>
</dbReference>
<dbReference type="SUPFAM" id="SSF52540">
    <property type="entry name" value="P-loop containing nucleoside triphosphate hydrolases"/>
    <property type="match status" value="1"/>
</dbReference>
<dbReference type="InterPro" id="IPR003593">
    <property type="entry name" value="AAA+_ATPase"/>
</dbReference>
<evidence type="ECO:0000256" key="2">
    <source>
        <dbReference type="ARBA" id="ARBA00022448"/>
    </source>
</evidence>